<comment type="caution">
    <text evidence="10">The sequence shown here is derived from an EMBL/GenBank/DDBJ whole genome shotgun (WGS) entry which is preliminary data.</text>
</comment>
<comment type="subcellular location">
    <subcellularLocation>
        <location evidence="1">Golgi apparatus membrane</location>
        <topology evidence="1">Single-pass type II membrane protein</topology>
    </subcellularLocation>
</comment>
<protein>
    <submittedName>
        <fullName evidence="10">FtsH protein</fullName>
    </submittedName>
</protein>
<evidence type="ECO:0000256" key="6">
    <source>
        <dbReference type="ARBA" id="ARBA00023034"/>
    </source>
</evidence>
<evidence type="ECO:0000256" key="3">
    <source>
        <dbReference type="ARBA" id="ARBA00022692"/>
    </source>
</evidence>
<evidence type="ECO:0000256" key="2">
    <source>
        <dbReference type="ARBA" id="ARBA00022679"/>
    </source>
</evidence>
<dbReference type="OrthoDB" id="514299at2759"/>
<proteinExistence type="predicted"/>
<feature type="chain" id="PRO_5032776900" evidence="9">
    <location>
        <begin position="16"/>
        <end position="399"/>
    </location>
</feature>
<name>A0A812J527_SYMPI</name>
<dbReference type="GO" id="GO:0001733">
    <property type="term" value="F:galactosylceramide sulfotransferase activity"/>
    <property type="evidence" value="ECO:0007669"/>
    <property type="project" value="InterPro"/>
</dbReference>
<keyword evidence="5" id="KW-1133">Transmembrane helix</keyword>
<keyword evidence="4" id="KW-0735">Signal-anchor</keyword>
<keyword evidence="11" id="KW-1185">Reference proteome</keyword>
<gene>
    <name evidence="10" type="primary">ftsH</name>
    <name evidence="10" type="ORF">SPIL2461_LOCUS1672</name>
</gene>
<keyword evidence="3" id="KW-0812">Transmembrane</keyword>
<evidence type="ECO:0000256" key="8">
    <source>
        <dbReference type="ARBA" id="ARBA00023180"/>
    </source>
</evidence>
<dbReference type="AlphaFoldDB" id="A0A812J527"/>
<keyword evidence="9" id="KW-0732">Signal</keyword>
<dbReference type="EMBL" id="CAJNIZ010001670">
    <property type="protein sequence ID" value="CAE7197053.1"/>
    <property type="molecule type" value="Genomic_DNA"/>
</dbReference>
<dbReference type="InterPro" id="IPR009729">
    <property type="entry name" value="Gal-3-0_sulfotransfrase"/>
</dbReference>
<evidence type="ECO:0000256" key="9">
    <source>
        <dbReference type="SAM" id="SignalP"/>
    </source>
</evidence>
<evidence type="ECO:0000256" key="1">
    <source>
        <dbReference type="ARBA" id="ARBA00004323"/>
    </source>
</evidence>
<reference evidence="10" key="1">
    <citation type="submission" date="2021-02" db="EMBL/GenBank/DDBJ databases">
        <authorList>
            <person name="Dougan E. K."/>
            <person name="Rhodes N."/>
            <person name="Thang M."/>
            <person name="Chan C."/>
        </authorList>
    </citation>
    <scope>NUCLEOTIDE SEQUENCE</scope>
</reference>
<evidence type="ECO:0000256" key="5">
    <source>
        <dbReference type="ARBA" id="ARBA00022989"/>
    </source>
</evidence>
<accession>A0A812J527</accession>
<sequence length="399" mass="45523">MLATCLLLQWASALAHPPADAGCGAETCGNERATATFSPELPSQDKVAAVQDWLCGFGADGEVSLVSLRWLDVQQVLEHSCGFVNSSKHERFALVRTHKTGSTTVATTFMRSGMWLGLRWAGCDDNSRFVPHEHACKARKDSNHSSQNEGKYDFEARHTYDRTTWWTSEPYLQQCDADGRHFERTLMGYEEQMGSEVKIFVLIREAHSHLWSTLDFFQVPFTEFNASESLWNPLAKDLRLLQEDHVENFLARWPFNRTGRLHILVTEELPASMVLFRRKVSWSLRDVVFLSSRVTKKRRKVPDPASMPPGRLNWDERLNEVLRPLFKTELGRQSKDFQREVLALNRINSALPLVCAQRERPSKGLLANVCDAKVDSMQAGREQVLLYRSRHCGSQKSID</sequence>
<evidence type="ECO:0000313" key="10">
    <source>
        <dbReference type="EMBL" id="CAE7197053.1"/>
    </source>
</evidence>
<dbReference type="PANTHER" id="PTHR14647">
    <property type="entry name" value="GALACTOSE-3-O-SULFOTRANSFERASE"/>
    <property type="match status" value="1"/>
</dbReference>
<keyword evidence="7" id="KW-0472">Membrane</keyword>
<dbReference type="GO" id="GO:0009247">
    <property type="term" value="P:glycolipid biosynthetic process"/>
    <property type="evidence" value="ECO:0007669"/>
    <property type="project" value="InterPro"/>
</dbReference>
<evidence type="ECO:0000313" key="11">
    <source>
        <dbReference type="Proteomes" id="UP000649617"/>
    </source>
</evidence>
<evidence type="ECO:0000256" key="7">
    <source>
        <dbReference type="ARBA" id="ARBA00023136"/>
    </source>
</evidence>
<keyword evidence="2" id="KW-0808">Transferase</keyword>
<evidence type="ECO:0000256" key="4">
    <source>
        <dbReference type="ARBA" id="ARBA00022968"/>
    </source>
</evidence>
<keyword evidence="6" id="KW-0333">Golgi apparatus</keyword>
<feature type="signal peptide" evidence="9">
    <location>
        <begin position="1"/>
        <end position="15"/>
    </location>
</feature>
<keyword evidence="8" id="KW-0325">Glycoprotein</keyword>
<dbReference type="GO" id="GO:0000139">
    <property type="term" value="C:Golgi membrane"/>
    <property type="evidence" value="ECO:0007669"/>
    <property type="project" value="UniProtKB-SubCell"/>
</dbReference>
<organism evidence="10 11">
    <name type="scientific">Symbiodinium pilosum</name>
    <name type="common">Dinoflagellate</name>
    <dbReference type="NCBI Taxonomy" id="2952"/>
    <lineage>
        <taxon>Eukaryota</taxon>
        <taxon>Sar</taxon>
        <taxon>Alveolata</taxon>
        <taxon>Dinophyceae</taxon>
        <taxon>Suessiales</taxon>
        <taxon>Symbiodiniaceae</taxon>
        <taxon>Symbiodinium</taxon>
    </lineage>
</organism>
<dbReference type="Proteomes" id="UP000649617">
    <property type="component" value="Unassembled WGS sequence"/>
</dbReference>
<dbReference type="PANTHER" id="PTHR14647:SF87">
    <property type="entry name" value="PUTATIVE-RELATED"/>
    <property type="match status" value="1"/>
</dbReference>